<name>A0A8S3QKQ4_MYTED</name>
<feature type="compositionally biased region" description="Basic and acidic residues" evidence="4">
    <location>
        <begin position="60"/>
        <end position="76"/>
    </location>
</feature>
<dbReference type="GO" id="GO:0005737">
    <property type="term" value="C:cytoplasm"/>
    <property type="evidence" value="ECO:0007669"/>
    <property type="project" value="UniProtKB-ARBA"/>
</dbReference>
<evidence type="ECO:0000256" key="4">
    <source>
        <dbReference type="SAM" id="MobiDB-lite"/>
    </source>
</evidence>
<reference evidence="7" key="1">
    <citation type="submission" date="2021-03" db="EMBL/GenBank/DDBJ databases">
        <authorList>
            <person name="Bekaert M."/>
        </authorList>
    </citation>
    <scope>NUCLEOTIDE SEQUENCE</scope>
</reference>
<evidence type="ECO:0000256" key="2">
    <source>
        <dbReference type="ARBA" id="ARBA00022703"/>
    </source>
</evidence>
<dbReference type="PANTHER" id="PTHR48169">
    <property type="entry name" value="DED DOMAIN-CONTAINING PROTEIN"/>
    <property type="match status" value="1"/>
</dbReference>
<dbReference type="PANTHER" id="PTHR48169:SF7">
    <property type="entry name" value="CASPASE 10"/>
    <property type="match status" value="1"/>
</dbReference>
<comment type="similarity">
    <text evidence="1 3">Belongs to the peptidase C14A family.</text>
</comment>
<dbReference type="SUPFAM" id="SSF52129">
    <property type="entry name" value="Caspase-like"/>
    <property type="match status" value="2"/>
</dbReference>
<feature type="region of interest" description="Disordered" evidence="4">
    <location>
        <begin position="270"/>
        <end position="328"/>
    </location>
</feature>
<dbReference type="AlphaFoldDB" id="A0A8S3QKQ4"/>
<dbReference type="GO" id="GO:0004197">
    <property type="term" value="F:cysteine-type endopeptidase activity"/>
    <property type="evidence" value="ECO:0007669"/>
    <property type="project" value="InterPro"/>
</dbReference>
<dbReference type="Proteomes" id="UP000683360">
    <property type="component" value="Unassembled WGS sequence"/>
</dbReference>
<evidence type="ECO:0000259" key="5">
    <source>
        <dbReference type="PROSITE" id="PS50207"/>
    </source>
</evidence>
<feature type="compositionally biased region" description="Basic and acidic residues" evidence="4">
    <location>
        <begin position="270"/>
        <end position="289"/>
    </location>
</feature>
<evidence type="ECO:0000313" key="7">
    <source>
        <dbReference type="EMBL" id="CAG2196176.1"/>
    </source>
</evidence>
<sequence length="598" mass="68575">MSIKPGSNERNLFSQSQRKRIHNMSEKLDETKRRVEEVDAQGVGSQIDSKHTKGGYDLADTSHAEDDKKVSSKEKVTPSDTNIEDIKAAEFDSSTYMKCKNVGKAVIVSNFMKGYTEDRRLGVRPYADKDCDLLEKALTELGFEPWDGKDSKMVYTNLTKKSLQHCTTKLQKKSTTDLKGKKDIHCHAEPQEKGDHPFVEQKDLQEAFQPQNNPSLALKPKLFIIQLQKGSRVMCWMNVLPEETSFLIRRICTIIFLGIGRREKKAHFHNFKERDKRMSGKQEETTREGDEVDEQGVGSLMNSKHTKGGYDQADTSHEEDDQKLSSKEKKTSTITVIEDIKAEEFHSTTYMKCANVGKAVIVSNFMDGYSFTEKRGLKVRSYAKDDCDSLEETLKHLGFQPFDDKKNRMVYKNLTKREFEALYNRVAKETDYRPKDKEGFTCVLFIVMSYGRPGLIQCHKEGAELMHPYVEQKDLQEAFQPQHNPSLALKPKLFIIQTVPEAIVNRDGDDSRDVETKETKRIPREADLLTYTSDGYCINRHGNVFIKAIVDVLKDKNESAMEIQRVLIRINTKYKKYRDSCMQIPCVTSSLTKQLFLV</sequence>
<accession>A0A8S3QKQ4</accession>
<dbReference type="Gene3D" id="3.40.50.1460">
    <property type="match status" value="2"/>
</dbReference>
<proteinExistence type="inferred from homology"/>
<dbReference type="GO" id="GO:0043067">
    <property type="term" value="P:regulation of programmed cell death"/>
    <property type="evidence" value="ECO:0007669"/>
    <property type="project" value="UniProtKB-ARBA"/>
</dbReference>
<dbReference type="EC" id="3.4.22.56" evidence="7"/>
<evidence type="ECO:0000256" key="1">
    <source>
        <dbReference type="ARBA" id="ARBA00010134"/>
    </source>
</evidence>
<keyword evidence="7" id="KW-0378">Hydrolase</keyword>
<organism evidence="7 8">
    <name type="scientific">Mytilus edulis</name>
    <name type="common">Blue mussel</name>
    <dbReference type="NCBI Taxonomy" id="6550"/>
    <lineage>
        <taxon>Eukaryota</taxon>
        <taxon>Metazoa</taxon>
        <taxon>Spiralia</taxon>
        <taxon>Lophotrochozoa</taxon>
        <taxon>Mollusca</taxon>
        <taxon>Bivalvia</taxon>
        <taxon>Autobranchia</taxon>
        <taxon>Pteriomorphia</taxon>
        <taxon>Mytilida</taxon>
        <taxon>Mytiloidea</taxon>
        <taxon>Mytilidae</taxon>
        <taxon>Mytilinae</taxon>
        <taxon>Mytilus</taxon>
    </lineage>
</organism>
<feature type="domain" description="Caspase family p10" evidence="5">
    <location>
        <begin position="540"/>
        <end position="598"/>
    </location>
</feature>
<evidence type="ECO:0000313" key="8">
    <source>
        <dbReference type="Proteomes" id="UP000683360"/>
    </source>
</evidence>
<dbReference type="GO" id="GO:0006508">
    <property type="term" value="P:proteolysis"/>
    <property type="evidence" value="ECO:0007669"/>
    <property type="project" value="InterPro"/>
</dbReference>
<feature type="domain" description="Caspase family p20" evidence="6">
    <location>
        <begin position="355"/>
        <end position="497"/>
    </location>
</feature>
<dbReference type="InterPro" id="IPR015917">
    <property type="entry name" value="Pept_C14A"/>
</dbReference>
<dbReference type="InterPro" id="IPR002138">
    <property type="entry name" value="Pept_C14_p10"/>
</dbReference>
<feature type="region of interest" description="Disordered" evidence="4">
    <location>
        <begin position="1"/>
        <end position="76"/>
    </location>
</feature>
<dbReference type="SMART" id="SM00115">
    <property type="entry name" value="CASc"/>
    <property type="match status" value="1"/>
</dbReference>
<dbReference type="GO" id="GO:0006915">
    <property type="term" value="P:apoptotic process"/>
    <property type="evidence" value="ECO:0007669"/>
    <property type="project" value="UniProtKB-KW"/>
</dbReference>
<feature type="domain" description="Caspase family p20" evidence="6">
    <location>
        <begin position="195"/>
        <end position="232"/>
    </location>
</feature>
<comment type="caution">
    <text evidence="7">The sequence shown here is derived from an EMBL/GenBank/DDBJ whole genome shotgun (WGS) entry which is preliminary data.</text>
</comment>
<gene>
    <name evidence="7" type="ORF">MEDL_11057</name>
</gene>
<dbReference type="Pfam" id="PF00656">
    <property type="entry name" value="Peptidase_C14"/>
    <property type="match status" value="2"/>
</dbReference>
<dbReference type="EMBL" id="CAJPWZ010000548">
    <property type="protein sequence ID" value="CAG2196176.1"/>
    <property type="molecule type" value="Genomic_DNA"/>
</dbReference>
<feature type="compositionally biased region" description="Basic and acidic residues" evidence="4">
    <location>
        <begin position="314"/>
        <end position="328"/>
    </location>
</feature>
<keyword evidence="8" id="KW-1185">Reference proteome</keyword>
<keyword evidence="2" id="KW-0053">Apoptosis</keyword>
<dbReference type="InterPro" id="IPR001309">
    <property type="entry name" value="Pept_C14_p20"/>
</dbReference>
<dbReference type="OrthoDB" id="6127793at2759"/>
<dbReference type="GO" id="GO:0051604">
    <property type="term" value="P:protein maturation"/>
    <property type="evidence" value="ECO:0007669"/>
    <property type="project" value="UniProtKB-ARBA"/>
</dbReference>
<evidence type="ECO:0000256" key="3">
    <source>
        <dbReference type="RuleBase" id="RU003971"/>
    </source>
</evidence>
<dbReference type="InterPro" id="IPR029030">
    <property type="entry name" value="Caspase-like_dom_sf"/>
</dbReference>
<feature type="compositionally biased region" description="Basic and acidic residues" evidence="4">
    <location>
        <begin position="23"/>
        <end position="37"/>
    </location>
</feature>
<dbReference type="PROSITE" id="PS50208">
    <property type="entry name" value="CASPASE_P20"/>
    <property type="match status" value="2"/>
</dbReference>
<protein>
    <submittedName>
        <fullName evidence="7">CASP3</fullName>
        <ecNumber evidence="7">3.4.22.56</ecNumber>
    </submittedName>
</protein>
<dbReference type="PROSITE" id="PS50207">
    <property type="entry name" value="CASPASE_P10"/>
    <property type="match status" value="1"/>
</dbReference>
<dbReference type="InterPro" id="IPR011600">
    <property type="entry name" value="Pept_C14_caspase"/>
</dbReference>
<evidence type="ECO:0000259" key="6">
    <source>
        <dbReference type="PROSITE" id="PS50208"/>
    </source>
</evidence>